<protein>
    <submittedName>
        <fullName evidence="1">Uncharacterized protein</fullName>
    </submittedName>
</protein>
<reference evidence="1 2" key="1">
    <citation type="journal article" date="2022" name="Int. J. Syst. Evol. Microbiol.">
        <title>Miniphocaeibacter halophilus sp. nov., an ammonium-tolerant acetate-producing bacterium isolated from a biogas system.</title>
        <authorList>
            <person name="Schnurer A."/>
            <person name="Singh A."/>
            <person name="Bi S."/>
            <person name="Qiao W."/>
            <person name="Westerholm M."/>
        </authorList>
    </citation>
    <scope>NUCLEOTIDE SEQUENCE [LARGE SCALE GENOMIC DNA]</scope>
    <source>
        <strain evidence="1 2">AMB_01</strain>
    </source>
</reference>
<proteinExistence type="predicted"/>
<dbReference type="Proteomes" id="UP000595814">
    <property type="component" value="Chromosome"/>
</dbReference>
<gene>
    <name evidence="1" type="ORF">JFY71_10525</name>
</gene>
<evidence type="ECO:0000313" key="1">
    <source>
        <dbReference type="EMBL" id="QQK07710.1"/>
    </source>
</evidence>
<dbReference type="EMBL" id="CP066744">
    <property type="protein sequence ID" value="QQK07710.1"/>
    <property type="molecule type" value="Genomic_DNA"/>
</dbReference>
<sequence length="207" mass="24994">MDRFFEILKDENPQLILTIYDSLEKLEKSFNMAQTYDLDLKNHKEIKEFYDSIINIKSLIPIEGIQLSLEILSNEKVFSKSVNLFHDFSYTKPKSYSIYRGKNIEVSSFKELYEQILFYLFKIDQSKLYSLINKTKYNGRTRPYFDKEPKNMINPIKISHNLYAETHFSSNRFRDMLIKIFNLYNIDINNLRIYIKQDKKDKYGYYK</sequence>
<evidence type="ECO:0000313" key="2">
    <source>
        <dbReference type="Proteomes" id="UP000595814"/>
    </source>
</evidence>
<accession>A0AC61MSY9</accession>
<name>A0AC61MSY9_9FIRM</name>
<organism evidence="1 2">
    <name type="scientific">Miniphocaeibacter halophilus</name>
    <dbReference type="NCBI Taxonomy" id="2931922"/>
    <lineage>
        <taxon>Bacteria</taxon>
        <taxon>Bacillati</taxon>
        <taxon>Bacillota</taxon>
        <taxon>Tissierellia</taxon>
        <taxon>Tissierellales</taxon>
        <taxon>Peptoniphilaceae</taxon>
        <taxon>Miniphocaeibacter</taxon>
    </lineage>
</organism>
<keyword evidence="2" id="KW-1185">Reference proteome</keyword>